<protein>
    <submittedName>
        <fullName evidence="1">Uncharacterized protein</fullName>
    </submittedName>
</protein>
<sequence length="66" mass="7445">MQVIFNMQQIIKFLNYRGIGGWGLGKATGQGAGGEIINDKHQLPITHYPLPNPYSRHLAFNLVDFF</sequence>
<keyword evidence="2" id="KW-1185">Reference proteome</keyword>
<name>A0A1Z4MXN2_9CYAN</name>
<accession>A0A1Z4MXN2</accession>
<evidence type="ECO:0000313" key="1">
    <source>
        <dbReference type="EMBL" id="BAY98213.1"/>
    </source>
</evidence>
<dbReference type="Proteomes" id="UP000218785">
    <property type="component" value="Chromosome"/>
</dbReference>
<reference evidence="1 2" key="1">
    <citation type="submission" date="2017-06" db="EMBL/GenBank/DDBJ databases">
        <title>Genome sequencing of cyanobaciteial culture collection at National Institute for Environmental Studies (NIES).</title>
        <authorList>
            <person name="Hirose Y."/>
            <person name="Shimura Y."/>
            <person name="Fujisawa T."/>
            <person name="Nakamura Y."/>
            <person name="Kawachi M."/>
        </authorList>
    </citation>
    <scope>NUCLEOTIDE SEQUENCE [LARGE SCALE GENOMIC DNA]</scope>
    <source>
        <strain evidence="1 2">NIES-37</strain>
    </source>
</reference>
<gene>
    <name evidence="1" type="ORF">NIES37_21610</name>
</gene>
<proteinExistence type="predicted"/>
<dbReference type="AlphaFoldDB" id="A0A1Z4MXN2"/>
<organism evidence="1 2">
    <name type="scientific">Tolypothrix tenuis PCC 7101</name>
    <dbReference type="NCBI Taxonomy" id="231146"/>
    <lineage>
        <taxon>Bacteria</taxon>
        <taxon>Bacillati</taxon>
        <taxon>Cyanobacteriota</taxon>
        <taxon>Cyanophyceae</taxon>
        <taxon>Nostocales</taxon>
        <taxon>Tolypothrichaceae</taxon>
        <taxon>Tolypothrix</taxon>
    </lineage>
</organism>
<evidence type="ECO:0000313" key="2">
    <source>
        <dbReference type="Proteomes" id="UP000218785"/>
    </source>
</evidence>
<dbReference type="KEGG" id="ttq:NIES37_21610"/>
<dbReference type="EMBL" id="AP018248">
    <property type="protein sequence ID" value="BAY98213.1"/>
    <property type="molecule type" value="Genomic_DNA"/>
</dbReference>